<dbReference type="Gene3D" id="2.80.10.50">
    <property type="match status" value="3"/>
</dbReference>
<name>A0ABY9GU16_9PSED</name>
<dbReference type="InterPro" id="IPR013431">
    <property type="entry name" value="Delta_60_rpt"/>
</dbReference>
<feature type="region of interest" description="Disordered" evidence="1">
    <location>
        <begin position="398"/>
        <end position="417"/>
    </location>
</feature>
<organism evidence="2 3">
    <name type="scientific">Pseudomonas wuhanensis</name>
    <dbReference type="NCBI Taxonomy" id="2954098"/>
    <lineage>
        <taxon>Bacteria</taxon>
        <taxon>Pseudomonadati</taxon>
        <taxon>Pseudomonadota</taxon>
        <taxon>Gammaproteobacteria</taxon>
        <taxon>Pseudomonadales</taxon>
        <taxon>Pseudomonadaceae</taxon>
        <taxon>Pseudomonas</taxon>
    </lineage>
</organism>
<protein>
    <submittedName>
        <fullName evidence="2">Delta-60 repeat domain-containing protein</fullName>
    </submittedName>
</protein>
<sequence length="417" mass="45538">MDNQPNADVPEPGSPDPNFGDNGIVIPSKESGVTHAIVSDESGRLTHASRIGKEFLLARLLMDGDVDEGFVPTTSQFETGDQSIPMRLLLQKDGKIVLIGESKKDNVRRPGVRRFHPNGSPDLIFGNRIRTGPDNSFAPVVPHKFVDGCLQDDQKILIVANYYVNYSLGTPVSRLYRLQSNGEPDTGFGNGQGFIDIKFKQRDSFARMVHVQRDGKIIVTGLYFDAQKERCGAGARYSVEGNLDTTFGTDGFSDISLKLAESPKSTIASDFLFSDSLSCLQSDDKVIFATWTRGADGRDWGLLTRLNADGSNDQQFNAGSPALTSRKDADVRWRAAAVQADGKIVVVGYVRWETPGNELFMAKQRFSPEGQPEDFAWFNSPGDYWDVAIQSSKRIVVSGSSGGSSTGEPRVIGLLAE</sequence>
<gene>
    <name evidence="2" type="ORF">PSH88_02765</name>
</gene>
<feature type="region of interest" description="Disordered" evidence="1">
    <location>
        <begin position="1"/>
        <end position="23"/>
    </location>
</feature>
<dbReference type="NCBIfam" id="TIGR02608">
    <property type="entry name" value="delta_60_rpt"/>
    <property type="match status" value="5"/>
</dbReference>
<keyword evidence="3" id="KW-1185">Reference proteome</keyword>
<dbReference type="Pfam" id="PF17164">
    <property type="entry name" value="DUF5122"/>
    <property type="match status" value="4"/>
</dbReference>
<reference evidence="2 3" key="1">
    <citation type="submission" date="2023-02" db="EMBL/GenBank/DDBJ databases">
        <title>Evolution of Hrp T3SS in non-pathogenic Pseudomonas fluorescens.</title>
        <authorList>
            <person name="Liao K."/>
            <person name="Wei H."/>
            <person name="Gu Y."/>
        </authorList>
    </citation>
    <scope>NUCLEOTIDE SEQUENCE [LARGE SCALE GENOMIC DNA]</scope>
    <source>
        <strain evidence="2 3">FP607</strain>
    </source>
</reference>
<evidence type="ECO:0000313" key="2">
    <source>
        <dbReference type="EMBL" id="WLI18997.1"/>
    </source>
</evidence>
<dbReference type="EMBL" id="CP117430">
    <property type="protein sequence ID" value="WLI18997.1"/>
    <property type="molecule type" value="Genomic_DNA"/>
</dbReference>
<proteinExistence type="predicted"/>
<dbReference type="Proteomes" id="UP001230768">
    <property type="component" value="Chromosome"/>
</dbReference>
<evidence type="ECO:0000256" key="1">
    <source>
        <dbReference type="SAM" id="MobiDB-lite"/>
    </source>
</evidence>
<accession>A0ABY9GU16</accession>
<dbReference type="RefSeq" id="WP_305424844.1">
    <property type="nucleotide sequence ID" value="NZ_CP117430.1"/>
</dbReference>
<evidence type="ECO:0000313" key="3">
    <source>
        <dbReference type="Proteomes" id="UP001230768"/>
    </source>
</evidence>